<dbReference type="AlphaFoldDB" id="A0A0J1HV86"/>
<gene>
    <name evidence="1" type="ORF">ABW01_15240</name>
</gene>
<dbReference type="Pfam" id="PF14281">
    <property type="entry name" value="PDDEXK_4"/>
    <property type="match status" value="1"/>
</dbReference>
<dbReference type="Proteomes" id="UP000035904">
    <property type="component" value="Unassembled WGS sequence"/>
</dbReference>
<dbReference type="InterPro" id="IPR029470">
    <property type="entry name" value="PDDEXK_4"/>
</dbReference>
<proteinExistence type="predicted"/>
<dbReference type="RefSeq" id="WP_047956767.1">
    <property type="nucleotide sequence ID" value="NZ_LDPG01000010.1"/>
</dbReference>
<comment type="caution">
    <text evidence="1">The sequence shown here is derived from an EMBL/GenBank/DDBJ whole genome shotgun (WGS) entry which is preliminary data.</text>
</comment>
<accession>A0A0J1HV86</accession>
<dbReference type="EMBL" id="LDPG01000010">
    <property type="protein sequence ID" value="KLV17622.1"/>
    <property type="molecule type" value="Genomic_DNA"/>
</dbReference>
<organism evidence="1 2">
    <name type="scientific">Bacillus anthracis</name>
    <name type="common">anthrax bacterium</name>
    <dbReference type="NCBI Taxonomy" id="1392"/>
    <lineage>
        <taxon>Bacteria</taxon>
        <taxon>Bacillati</taxon>
        <taxon>Bacillota</taxon>
        <taxon>Bacilli</taxon>
        <taxon>Bacillales</taxon>
        <taxon>Bacillaceae</taxon>
        <taxon>Bacillus</taxon>
        <taxon>Bacillus cereus group</taxon>
    </lineage>
</organism>
<evidence type="ECO:0008006" key="3">
    <source>
        <dbReference type="Google" id="ProtNLM"/>
    </source>
</evidence>
<protein>
    <recommendedName>
        <fullName evidence="3">PD-(D/E)XK nuclease superfamily protein</fullName>
    </recommendedName>
</protein>
<evidence type="ECO:0000313" key="1">
    <source>
        <dbReference type="EMBL" id="KLV17622.1"/>
    </source>
</evidence>
<sequence length="383" mass="44202">MIRNEKELKTQLNKLISDPDFLRLQESFEKESLFQLLGFGHRETMHSSFISWLLSPMSSLNLGTFPLKRFLYYISEENISSKNTGFNFALIESDPSLKLEELEVATEVAESVVIPETNQELRARFDLYMTNDSMRIIVENKVLARENKDQTETYTKILKQMEESYQYELKVFLSPDATIKPKCPEFIQIDYQGLYDFVILPCVNHPKITTANKSILEEYIHNLRMVYKGVNKPMARVNDELCVAIYDKYKDVLDEIFDAVKNETPEERKVKTSSPIRKSNISWKEVYSRLNEDEKYLEATYGGSITKAEIDLTSGKILFEGKEYSSPSAAAIAAVNYVKGDENYTDRYNGYALWSIVYPNGEKKKLSVVRDDISLSLAQEEED</sequence>
<dbReference type="PATRIC" id="fig|1392.242.peg.892"/>
<evidence type="ECO:0000313" key="2">
    <source>
        <dbReference type="Proteomes" id="UP000035904"/>
    </source>
</evidence>
<name>A0A0J1HV86_BACAN</name>
<reference evidence="1 2" key="1">
    <citation type="submission" date="2015-05" db="EMBL/GenBank/DDBJ databases">
        <title>Whole genome sequence and identification of bacterial endophytes from Costus igneus.</title>
        <authorList>
            <person name="Lee Y.P."/>
            <person name="Gan H.M."/>
            <person name="Eng W."/>
            <person name="Wheatley M.S."/>
            <person name="Caraballo A."/>
            <person name="Polter S."/>
            <person name="Savka M.A."/>
            <person name="Hudson A.O."/>
        </authorList>
    </citation>
    <scope>NUCLEOTIDE SEQUENCE [LARGE SCALE GENOMIC DNA]</scope>
    <source>
        <strain evidence="1 2">RIT375</strain>
    </source>
</reference>